<dbReference type="RefSeq" id="WP_010774196.1">
    <property type="nucleotide sequence ID" value="NZ_CP039296.1"/>
</dbReference>
<comment type="caution">
    <text evidence="2">The sequence shown here is derived from an EMBL/GenBank/DDBJ whole genome shotgun (WGS) entry which is preliminary data.</text>
</comment>
<proteinExistence type="predicted"/>
<evidence type="ECO:0008006" key="4">
    <source>
        <dbReference type="Google" id="ProtNLM"/>
    </source>
</evidence>
<gene>
    <name evidence="2" type="ORF">NCTC13379_02390</name>
</gene>
<evidence type="ECO:0000313" key="3">
    <source>
        <dbReference type="Proteomes" id="UP000254396"/>
    </source>
</evidence>
<name>A0AAX2KRJ9_ENTFL</name>
<feature type="coiled-coil region" evidence="1">
    <location>
        <begin position="225"/>
        <end position="252"/>
    </location>
</feature>
<dbReference type="EMBL" id="UGIX01000001">
    <property type="protein sequence ID" value="STP67011.1"/>
    <property type="molecule type" value="Genomic_DNA"/>
</dbReference>
<dbReference type="Proteomes" id="UP000254396">
    <property type="component" value="Unassembled WGS sequence"/>
</dbReference>
<accession>A0AAX2KRJ9</accession>
<sequence length="395" mass="44995">MTNEIAKNKIFENRLTKINDTFLPQVESQLVSNGINMNEYQKQCVISSIQAINTMLTNASLSINDVDSTNITETLMTIAALQVNASAIPREVYFQTRNVKRKVNDPNTGKPKDVWIKQIEMGIEGDGNDAILSKFGRNVAHVHRHWEVREEDHFSYPGYKGLSVTDPEWGPTGKGKVVRVVYPVEMTDGSVEFHISERADVVKNLIAHINQNLMNETFGLAENKFKATQSQRTEIENKKQEIMNNLKTMSLDDILDSEEYQTYISPAWKSPQSRESMIVRKMRNNIVKKIPKNFENAYVAMQYQSQDDEVVKSVRKDVTEQTAQEVFDFDEEPTEVKQEAVKLDKETAADETIIEPEEPIQKATTNQEIENEPTQTAFFDELTTNIASETDGRGF</sequence>
<dbReference type="AlphaFoldDB" id="A0AAX2KRJ9"/>
<protein>
    <recommendedName>
        <fullName evidence="4">Recombinase RecT</fullName>
    </recommendedName>
</protein>
<organism evidence="2 3">
    <name type="scientific">Enterococcus faecalis</name>
    <name type="common">Streptococcus faecalis</name>
    <dbReference type="NCBI Taxonomy" id="1351"/>
    <lineage>
        <taxon>Bacteria</taxon>
        <taxon>Bacillati</taxon>
        <taxon>Bacillota</taxon>
        <taxon>Bacilli</taxon>
        <taxon>Lactobacillales</taxon>
        <taxon>Enterococcaceae</taxon>
        <taxon>Enterococcus</taxon>
    </lineage>
</organism>
<reference evidence="2 3" key="1">
    <citation type="submission" date="2018-06" db="EMBL/GenBank/DDBJ databases">
        <authorList>
            <consortium name="Pathogen Informatics"/>
            <person name="Doyle S."/>
        </authorList>
    </citation>
    <scope>NUCLEOTIDE SEQUENCE [LARGE SCALE GENOMIC DNA]</scope>
    <source>
        <strain evidence="2 3">NCTC13379</strain>
    </source>
</reference>
<keyword evidence="1" id="KW-0175">Coiled coil</keyword>
<evidence type="ECO:0000313" key="2">
    <source>
        <dbReference type="EMBL" id="STP67011.1"/>
    </source>
</evidence>
<evidence type="ECO:0000256" key="1">
    <source>
        <dbReference type="SAM" id="Coils"/>
    </source>
</evidence>